<reference evidence="2" key="1">
    <citation type="submission" date="2021-12" db="EMBL/GenBank/DDBJ databases">
        <authorList>
            <person name="Martin H S."/>
        </authorList>
    </citation>
    <scope>NUCLEOTIDE SEQUENCE</scope>
</reference>
<dbReference type="OrthoDB" id="6610578at2759"/>
<dbReference type="AlphaFoldDB" id="A0A8J9UY34"/>
<keyword evidence="3" id="KW-1185">Reference proteome</keyword>
<dbReference type="Proteomes" id="UP000838878">
    <property type="component" value="Chromosome 7"/>
</dbReference>
<feature type="non-terminal residue" evidence="2">
    <location>
        <position position="253"/>
    </location>
</feature>
<sequence>MGYPSIIAVKIISATTSSAAWSRACDGMLLAWLLRALALALLPISPLSADVIFRVPEVVVRPISGAKSVGIGPSNSSRNDSERWTEHEVEVQYEEYFVEHEVSTTAARHAAATLNVDAIPDSPPGCGTCSRREMEYCETRVLADHCCCERHYLPEPFPWLPHTCYVGPHRCRPLAHDCVRYVRLRDCCCYKKLAERWLNMSWSRGDWSVATPRNARVFISSPLGKGILSKSSRLSVGEISLLLLSMLLFVAYL</sequence>
<proteinExistence type="predicted"/>
<name>A0A8J9UY34_9NEOP</name>
<feature type="domain" description="CCC" evidence="1">
    <location>
        <begin position="97"/>
        <end position="198"/>
    </location>
</feature>
<evidence type="ECO:0000313" key="3">
    <source>
        <dbReference type="Proteomes" id="UP000838878"/>
    </source>
</evidence>
<gene>
    <name evidence="2" type="ORF">BINO364_LOCUS13438</name>
</gene>
<dbReference type="InterPro" id="IPR058250">
    <property type="entry name" value="CCC"/>
</dbReference>
<accession>A0A8J9UY34</accession>
<organism evidence="2 3">
    <name type="scientific">Brenthis ino</name>
    <name type="common">lesser marbled fritillary</name>
    <dbReference type="NCBI Taxonomy" id="405034"/>
    <lineage>
        <taxon>Eukaryota</taxon>
        <taxon>Metazoa</taxon>
        <taxon>Ecdysozoa</taxon>
        <taxon>Arthropoda</taxon>
        <taxon>Hexapoda</taxon>
        <taxon>Insecta</taxon>
        <taxon>Pterygota</taxon>
        <taxon>Neoptera</taxon>
        <taxon>Endopterygota</taxon>
        <taxon>Lepidoptera</taxon>
        <taxon>Glossata</taxon>
        <taxon>Ditrysia</taxon>
        <taxon>Papilionoidea</taxon>
        <taxon>Nymphalidae</taxon>
        <taxon>Heliconiinae</taxon>
        <taxon>Argynnini</taxon>
        <taxon>Brenthis</taxon>
    </lineage>
</organism>
<dbReference type="EMBL" id="OV170227">
    <property type="protein sequence ID" value="CAH0728193.1"/>
    <property type="molecule type" value="Genomic_DNA"/>
</dbReference>
<evidence type="ECO:0000259" key="1">
    <source>
        <dbReference type="Pfam" id="PF26644"/>
    </source>
</evidence>
<evidence type="ECO:0000313" key="2">
    <source>
        <dbReference type="EMBL" id="CAH0728193.1"/>
    </source>
</evidence>
<dbReference type="Pfam" id="PF26644">
    <property type="entry name" value="CCC"/>
    <property type="match status" value="1"/>
</dbReference>
<protein>
    <recommendedName>
        <fullName evidence="1">CCC domain-containing protein</fullName>
    </recommendedName>
</protein>